<sequence>MSDLQRSFLKSKLSKLPPVPPFSEADEEQAEQESGDVFGASSSTSSLAIPHLTKRRHQAKDFAPRTAEEFFEQALEVDVALSSGSASFRVYYTPPRPKQTAPSASRTPFRSGQAASASLHDVNVNINSPSLPTLRPGVGLPTDDGDDEDEDEDEAHQSSSAKAAPPSNPGTLFVFHHGAGFSALSYALTAAEITKMSGGEVGVLAYDCRGHGRTRLNGTQTDPLDMSIDVLSSDLTTLLSTMFPNAEEMPSLVLVGHSMGGSVVVSAAHALSAKGFTRISGVAVLDVVEGTAMDALSVMRSVVLSHPSGFSSVEDAIRWHVDSKTIANLDSARISVPPLIEKNPNFFPSASAPSANPSENDEPQEVLDEVSSETTDARQHAYRWKADLLATEPYWRSWFEGLSSRFLSVKTARLLLLAGTDRLDRELMIGQMQGKYQLEVIADVGHSLHEDAPDRTARILIDFWRRNERINLPLKHIKKVGEP</sequence>
<dbReference type="AlphaFoldDB" id="A0A5C3DR63"/>
<evidence type="ECO:0000256" key="7">
    <source>
        <dbReference type="PIRSR" id="PIRSR022950-1"/>
    </source>
</evidence>
<dbReference type="Gene3D" id="3.40.50.1820">
    <property type="entry name" value="alpha/beta hydrolase"/>
    <property type="match status" value="1"/>
</dbReference>
<keyword evidence="11" id="KW-1185">Reference proteome</keyword>
<dbReference type="PIRSF" id="PIRSF022950">
    <property type="entry name" value="PPase_methylesterase_euk"/>
    <property type="match status" value="1"/>
</dbReference>
<dbReference type="OrthoDB" id="194865at2759"/>
<evidence type="ECO:0000256" key="8">
    <source>
        <dbReference type="SAM" id="MobiDB-lite"/>
    </source>
</evidence>
<name>A0A5C3DR63_9BASI</name>
<feature type="active site" evidence="7">
    <location>
        <position position="258"/>
    </location>
</feature>
<feature type="region of interest" description="Disordered" evidence="8">
    <location>
        <begin position="1"/>
        <end position="62"/>
    </location>
</feature>
<dbReference type="InterPro" id="IPR029058">
    <property type="entry name" value="AB_hydrolase_fold"/>
</dbReference>
<feature type="domain" description="AB hydrolase-1" evidence="9">
    <location>
        <begin position="173"/>
        <end position="458"/>
    </location>
</feature>
<comment type="catalytic activity">
    <reaction evidence="5">
        <text>[phosphatase 2A protein]-C-terminal L-leucine methyl ester + H2O = [phosphatase 2A protein]-C-terminal L-leucine + methanol + H(+)</text>
        <dbReference type="Rhea" id="RHEA:48548"/>
        <dbReference type="Rhea" id="RHEA-COMP:12134"/>
        <dbReference type="Rhea" id="RHEA-COMP:12135"/>
        <dbReference type="ChEBI" id="CHEBI:15377"/>
        <dbReference type="ChEBI" id="CHEBI:15378"/>
        <dbReference type="ChEBI" id="CHEBI:17790"/>
        <dbReference type="ChEBI" id="CHEBI:90516"/>
        <dbReference type="ChEBI" id="CHEBI:90517"/>
        <dbReference type="EC" id="3.1.1.89"/>
    </reaction>
</comment>
<comment type="similarity">
    <text evidence="1 6">Belongs to the AB hydrolase superfamily.</text>
</comment>
<feature type="compositionally biased region" description="Polar residues" evidence="8">
    <location>
        <begin position="100"/>
        <end position="116"/>
    </location>
</feature>
<dbReference type="EC" id="3.1.1.-" evidence="6"/>
<dbReference type="InterPro" id="IPR000073">
    <property type="entry name" value="AB_hydrolase_1"/>
</dbReference>
<keyword evidence="4 6" id="KW-0378">Hydrolase</keyword>
<dbReference type="PANTHER" id="PTHR14189:SF0">
    <property type="entry name" value="PROTEIN PHOSPHATASE METHYLESTERASE 1"/>
    <property type="match status" value="1"/>
</dbReference>
<dbReference type="GO" id="GO:0051723">
    <property type="term" value="F:protein methylesterase activity"/>
    <property type="evidence" value="ECO:0007669"/>
    <property type="project" value="UniProtKB-EC"/>
</dbReference>
<feature type="active site" evidence="7">
    <location>
        <position position="286"/>
    </location>
</feature>
<feature type="compositionally biased region" description="Acidic residues" evidence="8">
    <location>
        <begin position="24"/>
        <end position="34"/>
    </location>
</feature>
<evidence type="ECO:0000256" key="4">
    <source>
        <dbReference type="ARBA" id="ARBA00022801"/>
    </source>
</evidence>
<dbReference type="SUPFAM" id="SSF53474">
    <property type="entry name" value="alpha/beta-Hydrolases"/>
    <property type="match status" value="1"/>
</dbReference>
<dbReference type="PANTHER" id="PTHR14189">
    <property type="entry name" value="PROTEIN PHOSPHATASE METHYLESTERASE-1 RELATED"/>
    <property type="match status" value="1"/>
</dbReference>
<dbReference type="Pfam" id="PF12697">
    <property type="entry name" value="Abhydrolase_6"/>
    <property type="match status" value="1"/>
</dbReference>
<feature type="active site" evidence="7">
    <location>
        <position position="446"/>
    </location>
</feature>
<reference evidence="10 11" key="1">
    <citation type="submission" date="2018-03" db="EMBL/GenBank/DDBJ databases">
        <authorList>
            <person name="Guldener U."/>
        </authorList>
    </citation>
    <scope>NUCLEOTIDE SEQUENCE [LARGE SCALE GENOMIC DNA]</scope>
    <source>
        <strain evidence="10 11">NBRC100155</strain>
    </source>
</reference>
<accession>A0A5C3DR63</accession>
<evidence type="ECO:0000256" key="5">
    <source>
        <dbReference type="ARBA" id="ARBA00049203"/>
    </source>
</evidence>
<dbReference type="EMBL" id="OOIN01000001">
    <property type="protein sequence ID" value="SPO19691.1"/>
    <property type="molecule type" value="Genomic_DNA"/>
</dbReference>
<dbReference type="Proteomes" id="UP000324022">
    <property type="component" value="Unassembled WGS sequence"/>
</dbReference>
<evidence type="ECO:0000313" key="11">
    <source>
        <dbReference type="Proteomes" id="UP000324022"/>
    </source>
</evidence>
<keyword evidence="3 6" id="KW-0719">Serine esterase</keyword>
<proteinExistence type="inferred from homology"/>
<evidence type="ECO:0000256" key="1">
    <source>
        <dbReference type="ARBA" id="ARBA00008645"/>
    </source>
</evidence>
<comment type="function">
    <text evidence="6">Demethylates proteins that have been reversibly carboxymethylated.</text>
</comment>
<gene>
    <name evidence="10" type="ORF">UTRI_00079_B</name>
</gene>
<protein>
    <recommendedName>
        <fullName evidence="2 6">Protein phosphatase methylesterase 1</fullName>
        <shortName evidence="6">PME-1</shortName>
        <ecNumber evidence="6">3.1.1.-</ecNumber>
    </recommendedName>
</protein>
<organism evidence="10 11">
    <name type="scientific">Ustilago trichophora</name>
    <dbReference type="NCBI Taxonomy" id="86804"/>
    <lineage>
        <taxon>Eukaryota</taxon>
        <taxon>Fungi</taxon>
        <taxon>Dikarya</taxon>
        <taxon>Basidiomycota</taxon>
        <taxon>Ustilaginomycotina</taxon>
        <taxon>Ustilaginomycetes</taxon>
        <taxon>Ustilaginales</taxon>
        <taxon>Ustilaginaceae</taxon>
        <taxon>Ustilago</taxon>
    </lineage>
</organism>
<evidence type="ECO:0000259" key="9">
    <source>
        <dbReference type="Pfam" id="PF12697"/>
    </source>
</evidence>
<feature type="compositionally biased region" description="Low complexity" evidence="8">
    <location>
        <begin position="347"/>
        <end position="358"/>
    </location>
</feature>
<evidence type="ECO:0000313" key="10">
    <source>
        <dbReference type="EMBL" id="SPO19691.1"/>
    </source>
</evidence>
<feature type="compositionally biased region" description="Acidic residues" evidence="8">
    <location>
        <begin position="143"/>
        <end position="154"/>
    </location>
</feature>
<feature type="region of interest" description="Disordered" evidence="8">
    <location>
        <begin position="347"/>
        <end position="366"/>
    </location>
</feature>
<evidence type="ECO:0000256" key="3">
    <source>
        <dbReference type="ARBA" id="ARBA00022487"/>
    </source>
</evidence>
<evidence type="ECO:0000256" key="2">
    <source>
        <dbReference type="ARBA" id="ARBA00020672"/>
    </source>
</evidence>
<feature type="compositionally biased region" description="Low complexity" evidence="8">
    <location>
        <begin position="7"/>
        <end position="16"/>
    </location>
</feature>
<evidence type="ECO:0000256" key="6">
    <source>
        <dbReference type="PIRNR" id="PIRNR022950"/>
    </source>
</evidence>
<dbReference type="InterPro" id="IPR016812">
    <property type="entry name" value="PPase_methylesterase_euk"/>
</dbReference>
<feature type="region of interest" description="Disordered" evidence="8">
    <location>
        <begin position="93"/>
        <end position="169"/>
    </location>
</feature>